<dbReference type="EMBL" id="QGDT01000001">
    <property type="protein sequence ID" value="PWJ60106.1"/>
    <property type="molecule type" value="Genomic_DNA"/>
</dbReference>
<dbReference type="RefSeq" id="WP_109672184.1">
    <property type="nucleotide sequence ID" value="NZ_QGDT01000001.1"/>
</dbReference>
<proteinExistence type="predicted"/>
<sequence>MNKVEKFKTMEKILREVEDLKNSQTAVIKKIGLIEAENMNLNDQELQKSLNVIYDGVHKNLQTVEGLFHTFSDSVATFKLKENITAEMLMDIKA</sequence>
<evidence type="ECO:0000313" key="1">
    <source>
        <dbReference type="EMBL" id="PWJ60106.1"/>
    </source>
</evidence>
<dbReference type="AlphaFoldDB" id="A0A316ARX4"/>
<comment type="caution">
    <text evidence="1">The sequence shown here is derived from an EMBL/GenBank/DDBJ whole genome shotgun (WGS) entry which is preliminary data.</text>
</comment>
<gene>
    <name evidence="1" type="ORF">CLV98_101282</name>
</gene>
<dbReference type="OrthoDB" id="675448at2"/>
<evidence type="ECO:0000313" key="2">
    <source>
        <dbReference type="Proteomes" id="UP000245880"/>
    </source>
</evidence>
<organism evidence="1 2">
    <name type="scientific">Dyadobacter jejuensis</name>
    <dbReference type="NCBI Taxonomy" id="1082580"/>
    <lineage>
        <taxon>Bacteria</taxon>
        <taxon>Pseudomonadati</taxon>
        <taxon>Bacteroidota</taxon>
        <taxon>Cytophagia</taxon>
        <taxon>Cytophagales</taxon>
        <taxon>Spirosomataceae</taxon>
        <taxon>Dyadobacter</taxon>
    </lineage>
</organism>
<accession>A0A316ARX4</accession>
<dbReference type="Proteomes" id="UP000245880">
    <property type="component" value="Unassembled WGS sequence"/>
</dbReference>
<keyword evidence="2" id="KW-1185">Reference proteome</keyword>
<name>A0A316ARX4_9BACT</name>
<protein>
    <submittedName>
        <fullName evidence="1">Uncharacterized protein</fullName>
    </submittedName>
</protein>
<reference evidence="1 2" key="1">
    <citation type="submission" date="2018-03" db="EMBL/GenBank/DDBJ databases">
        <title>Genomic Encyclopedia of Archaeal and Bacterial Type Strains, Phase II (KMG-II): from individual species to whole genera.</title>
        <authorList>
            <person name="Goeker M."/>
        </authorList>
    </citation>
    <scope>NUCLEOTIDE SEQUENCE [LARGE SCALE GENOMIC DNA]</scope>
    <source>
        <strain evidence="1 2">DSM 100346</strain>
    </source>
</reference>